<protein>
    <submittedName>
        <fullName evidence="2">Uncharacterized protein</fullName>
    </submittedName>
</protein>
<evidence type="ECO:0000256" key="1">
    <source>
        <dbReference type="SAM" id="MobiDB-lite"/>
    </source>
</evidence>
<feature type="non-terminal residue" evidence="2">
    <location>
        <position position="78"/>
    </location>
</feature>
<feature type="compositionally biased region" description="Polar residues" evidence="1">
    <location>
        <begin position="57"/>
        <end position="70"/>
    </location>
</feature>
<dbReference type="Proteomes" id="UP000828390">
    <property type="component" value="Unassembled WGS sequence"/>
</dbReference>
<comment type="caution">
    <text evidence="2">The sequence shown here is derived from an EMBL/GenBank/DDBJ whole genome shotgun (WGS) entry which is preliminary data.</text>
</comment>
<feature type="region of interest" description="Disordered" evidence="1">
    <location>
        <begin position="57"/>
        <end position="78"/>
    </location>
</feature>
<proteinExistence type="predicted"/>
<gene>
    <name evidence="2" type="ORF">DPMN_030829</name>
</gene>
<evidence type="ECO:0000313" key="3">
    <source>
        <dbReference type="Proteomes" id="UP000828390"/>
    </source>
</evidence>
<reference evidence="2" key="2">
    <citation type="submission" date="2020-11" db="EMBL/GenBank/DDBJ databases">
        <authorList>
            <person name="McCartney M.A."/>
            <person name="Auch B."/>
            <person name="Kono T."/>
            <person name="Mallez S."/>
            <person name="Becker A."/>
            <person name="Gohl D.M."/>
            <person name="Silverstein K.A.T."/>
            <person name="Koren S."/>
            <person name="Bechman K.B."/>
            <person name="Herman A."/>
            <person name="Abrahante J.E."/>
            <person name="Garbe J."/>
        </authorList>
    </citation>
    <scope>NUCLEOTIDE SEQUENCE</scope>
    <source>
        <strain evidence="2">Duluth1</strain>
        <tissue evidence="2">Whole animal</tissue>
    </source>
</reference>
<dbReference type="AlphaFoldDB" id="A0A9D4M148"/>
<accession>A0A9D4M148</accession>
<keyword evidence="3" id="KW-1185">Reference proteome</keyword>
<evidence type="ECO:0000313" key="2">
    <source>
        <dbReference type="EMBL" id="KAH3867696.1"/>
    </source>
</evidence>
<name>A0A9D4M148_DREPO</name>
<reference evidence="2" key="1">
    <citation type="journal article" date="2019" name="bioRxiv">
        <title>The Genome of the Zebra Mussel, Dreissena polymorpha: A Resource for Invasive Species Research.</title>
        <authorList>
            <person name="McCartney M.A."/>
            <person name="Auch B."/>
            <person name="Kono T."/>
            <person name="Mallez S."/>
            <person name="Zhang Y."/>
            <person name="Obille A."/>
            <person name="Becker A."/>
            <person name="Abrahante J.E."/>
            <person name="Garbe J."/>
            <person name="Badalamenti J.P."/>
            <person name="Herman A."/>
            <person name="Mangelson H."/>
            <person name="Liachko I."/>
            <person name="Sullivan S."/>
            <person name="Sone E.D."/>
            <person name="Koren S."/>
            <person name="Silverstein K.A.T."/>
            <person name="Beckman K.B."/>
            <person name="Gohl D.M."/>
        </authorList>
    </citation>
    <scope>NUCLEOTIDE SEQUENCE</scope>
    <source>
        <strain evidence="2">Duluth1</strain>
        <tissue evidence="2">Whole animal</tissue>
    </source>
</reference>
<sequence>MRNKHNPWSPHGQNVSTLQRRHVFTRRISEACGIDLHSEAKQMRSIAEKCDVPPQTGTALTADSASTRGTLTRRVGKY</sequence>
<organism evidence="2 3">
    <name type="scientific">Dreissena polymorpha</name>
    <name type="common">Zebra mussel</name>
    <name type="synonym">Mytilus polymorpha</name>
    <dbReference type="NCBI Taxonomy" id="45954"/>
    <lineage>
        <taxon>Eukaryota</taxon>
        <taxon>Metazoa</taxon>
        <taxon>Spiralia</taxon>
        <taxon>Lophotrochozoa</taxon>
        <taxon>Mollusca</taxon>
        <taxon>Bivalvia</taxon>
        <taxon>Autobranchia</taxon>
        <taxon>Heteroconchia</taxon>
        <taxon>Euheterodonta</taxon>
        <taxon>Imparidentia</taxon>
        <taxon>Neoheterodontei</taxon>
        <taxon>Myida</taxon>
        <taxon>Dreissenoidea</taxon>
        <taxon>Dreissenidae</taxon>
        <taxon>Dreissena</taxon>
    </lineage>
</organism>
<dbReference type="EMBL" id="JAIWYP010000002">
    <property type="protein sequence ID" value="KAH3867696.1"/>
    <property type="molecule type" value="Genomic_DNA"/>
</dbReference>